<dbReference type="InterPro" id="IPR041588">
    <property type="entry name" value="Integrase_H2C2"/>
</dbReference>
<dbReference type="PANTHER" id="PTHR37984:SF15">
    <property type="entry name" value="INTEGRASE CATALYTIC DOMAIN-CONTAINING PROTEIN"/>
    <property type="match status" value="1"/>
</dbReference>
<dbReference type="Ensembl" id="ENSCCRT00000132740.1">
    <property type="protein sequence ID" value="ENSCCRP00000136127.1"/>
    <property type="gene ID" value="ENSCCRG00000079812.1"/>
</dbReference>
<sequence length="399" mass="46189">MLGDLLPSTAVPRAVQQGAGTQVAVQATQAVITALPSYTTAELSSLQQADPVINEILPFWKRKVFPRAEERKRLSRLGLILLRQWDRFIEREGVLYRRVFRSDGGEECFQLILPTTLKSEVLRQLHQEHGHQGNERTTELVQQRCYWPGMSSEVARWCQECERCQVAKRDQRAETVAQVLVAEWFYKFGVPGRIHSDQGRNFESSLIQQLCQLYKVEKSRTTPYHPAGNGQCERFNRTLHNLLRTLPVSRKRDWVSCLPQVLFCYNTTPHQTTGESPYFLMFGQEPRLPVDFLLGRVQEVGVGNVHEWVVEHQTRLHVAFEGARDRLRVAAERRKTHHDQNVRCVSLEEGQLVYLRECGMRGRHKIQDLWSPVVYKVVKAPVEGGVQYIQLHRLMSWVR</sequence>
<dbReference type="GO" id="GO:0015074">
    <property type="term" value="P:DNA integration"/>
    <property type="evidence" value="ECO:0007669"/>
    <property type="project" value="InterPro"/>
</dbReference>
<dbReference type="AlphaFoldDB" id="A0A9J7ZUF1"/>
<name>A0A9J7ZUF1_CYPCA</name>
<proteinExistence type="predicted"/>
<dbReference type="PANTHER" id="PTHR37984">
    <property type="entry name" value="PROTEIN CBG26694"/>
    <property type="match status" value="1"/>
</dbReference>
<protein>
    <recommendedName>
        <fullName evidence="1">Gypsy retrotransposon integrase-like protein 1</fullName>
    </recommendedName>
</protein>
<accession>A0A9J7ZUF1</accession>
<dbReference type="InterPro" id="IPR050951">
    <property type="entry name" value="Retrovirus_Pol_polyprotein"/>
</dbReference>
<dbReference type="GeneTree" id="ENSGT01000000214408"/>
<evidence type="ECO:0000256" key="1">
    <source>
        <dbReference type="ARBA" id="ARBA00039658"/>
    </source>
</evidence>
<dbReference type="PROSITE" id="PS50994">
    <property type="entry name" value="INTEGRASE"/>
    <property type="match status" value="1"/>
</dbReference>
<dbReference type="FunFam" id="1.10.340.70:FF:000001">
    <property type="entry name" value="Retrovirus-related Pol polyprotein from transposon gypsy-like Protein"/>
    <property type="match status" value="1"/>
</dbReference>
<evidence type="ECO:0000259" key="2">
    <source>
        <dbReference type="PROSITE" id="PS50994"/>
    </source>
</evidence>
<dbReference type="Pfam" id="PF17921">
    <property type="entry name" value="Integrase_H2C2"/>
    <property type="match status" value="1"/>
</dbReference>
<dbReference type="InterPro" id="IPR012337">
    <property type="entry name" value="RNaseH-like_sf"/>
</dbReference>
<dbReference type="SUPFAM" id="SSF53098">
    <property type="entry name" value="Ribonuclease H-like"/>
    <property type="match status" value="1"/>
</dbReference>
<dbReference type="Proteomes" id="UP001108240">
    <property type="component" value="Unplaced"/>
</dbReference>
<dbReference type="FunFam" id="3.30.420.10:FF:000032">
    <property type="entry name" value="Retrovirus-related Pol polyprotein from transposon 297-like Protein"/>
    <property type="match status" value="1"/>
</dbReference>
<dbReference type="Gene3D" id="3.30.420.10">
    <property type="entry name" value="Ribonuclease H-like superfamily/Ribonuclease H"/>
    <property type="match status" value="1"/>
</dbReference>
<evidence type="ECO:0000313" key="4">
    <source>
        <dbReference type="Proteomes" id="UP001108240"/>
    </source>
</evidence>
<dbReference type="InterPro" id="IPR036397">
    <property type="entry name" value="RNaseH_sf"/>
</dbReference>
<reference evidence="3" key="2">
    <citation type="submission" date="2025-09" db="UniProtKB">
        <authorList>
            <consortium name="Ensembl"/>
        </authorList>
    </citation>
    <scope>IDENTIFICATION</scope>
</reference>
<keyword evidence="4" id="KW-1185">Reference proteome</keyword>
<dbReference type="OMA" id="ERRKTHH"/>
<evidence type="ECO:0000313" key="3">
    <source>
        <dbReference type="Ensembl" id="ENSCCRP00000136127.1"/>
    </source>
</evidence>
<dbReference type="InterPro" id="IPR001584">
    <property type="entry name" value="Integrase_cat-core"/>
</dbReference>
<feature type="domain" description="Integrase catalytic" evidence="2">
    <location>
        <begin position="173"/>
        <end position="285"/>
    </location>
</feature>
<organism evidence="3 4">
    <name type="scientific">Cyprinus carpio carpio</name>
    <dbReference type="NCBI Taxonomy" id="630221"/>
    <lineage>
        <taxon>Eukaryota</taxon>
        <taxon>Metazoa</taxon>
        <taxon>Chordata</taxon>
        <taxon>Craniata</taxon>
        <taxon>Vertebrata</taxon>
        <taxon>Euteleostomi</taxon>
        <taxon>Actinopterygii</taxon>
        <taxon>Neopterygii</taxon>
        <taxon>Teleostei</taxon>
        <taxon>Ostariophysi</taxon>
        <taxon>Cypriniformes</taxon>
        <taxon>Cyprinidae</taxon>
        <taxon>Cyprininae</taxon>
        <taxon>Cyprinus</taxon>
    </lineage>
</organism>
<reference evidence="3" key="1">
    <citation type="submission" date="2025-08" db="UniProtKB">
        <authorList>
            <consortium name="Ensembl"/>
        </authorList>
    </citation>
    <scope>IDENTIFICATION</scope>
</reference>
<dbReference type="GO" id="GO:0003676">
    <property type="term" value="F:nucleic acid binding"/>
    <property type="evidence" value="ECO:0007669"/>
    <property type="project" value="InterPro"/>
</dbReference>